<proteinExistence type="predicted"/>
<accession>A0A2G5VTP5</accession>
<dbReference type="Proteomes" id="UP000230233">
    <property type="component" value="Chromosome I"/>
</dbReference>
<dbReference type="AlphaFoldDB" id="A0A2G5VTP5"/>
<dbReference type="EMBL" id="PDUG01000001">
    <property type="protein sequence ID" value="PIC55040.1"/>
    <property type="molecule type" value="Genomic_DNA"/>
</dbReference>
<feature type="compositionally biased region" description="Polar residues" evidence="1">
    <location>
        <begin position="104"/>
        <end position="123"/>
    </location>
</feature>
<gene>
    <name evidence="2" type="primary">Cnig_chr_I.g484</name>
    <name evidence="2" type="ORF">B9Z55_000484</name>
</gene>
<feature type="compositionally biased region" description="Polar residues" evidence="1">
    <location>
        <begin position="84"/>
        <end position="94"/>
    </location>
</feature>
<keyword evidence="3" id="KW-1185">Reference proteome</keyword>
<organism evidence="2 3">
    <name type="scientific">Caenorhabditis nigoni</name>
    <dbReference type="NCBI Taxonomy" id="1611254"/>
    <lineage>
        <taxon>Eukaryota</taxon>
        <taxon>Metazoa</taxon>
        <taxon>Ecdysozoa</taxon>
        <taxon>Nematoda</taxon>
        <taxon>Chromadorea</taxon>
        <taxon>Rhabditida</taxon>
        <taxon>Rhabditina</taxon>
        <taxon>Rhabditomorpha</taxon>
        <taxon>Rhabditoidea</taxon>
        <taxon>Rhabditidae</taxon>
        <taxon>Peloderinae</taxon>
        <taxon>Caenorhabditis</taxon>
    </lineage>
</organism>
<protein>
    <submittedName>
        <fullName evidence="2">Uncharacterized protein</fullName>
    </submittedName>
</protein>
<sequence>MNPTRNDTVKKICVRIFLQKGNNNGPSQECIDVIEAFYALNEDQKKHVRQVINDEPAKTKNRKVNVKNSSQEHGSTEIKKKRPSQSCNTNLQQARSEELGAVPSHNSFKSKIPNSKPNSNRVASRSAPKRTGLQPSGTLMVYTGKDDDPERRKLLIRCVKRYGRYSNKCITMERRFSMSPYQIGNRLPVQTMIEKLEEYSVNELRSFIKEQRKRNAHYERLKMKYFPNDYVDLVDLTQSGEDLIDLKEARHKKKSFPDILHREPP</sequence>
<evidence type="ECO:0000313" key="2">
    <source>
        <dbReference type="EMBL" id="PIC55040.1"/>
    </source>
</evidence>
<reference evidence="3" key="1">
    <citation type="submission" date="2017-10" db="EMBL/GenBank/DDBJ databases">
        <title>Rapid genome shrinkage in a self-fertile nematode reveals novel sperm competition proteins.</title>
        <authorList>
            <person name="Yin D."/>
            <person name="Schwarz E.M."/>
            <person name="Thomas C.G."/>
            <person name="Felde R.L."/>
            <person name="Korf I.F."/>
            <person name="Cutter A.D."/>
            <person name="Schartner C.M."/>
            <person name="Ralston E.J."/>
            <person name="Meyer B.J."/>
            <person name="Haag E.S."/>
        </authorList>
    </citation>
    <scope>NUCLEOTIDE SEQUENCE [LARGE SCALE GENOMIC DNA]</scope>
    <source>
        <strain evidence="3">JU1422</strain>
    </source>
</reference>
<feature type="region of interest" description="Disordered" evidence="1">
    <location>
        <begin position="52"/>
        <end position="145"/>
    </location>
</feature>
<name>A0A2G5VTP5_9PELO</name>
<comment type="caution">
    <text evidence="2">The sequence shown here is derived from an EMBL/GenBank/DDBJ whole genome shotgun (WGS) entry which is preliminary data.</text>
</comment>
<evidence type="ECO:0000256" key="1">
    <source>
        <dbReference type="SAM" id="MobiDB-lite"/>
    </source>
</evidence>
<evidence type="ECO:0000313" key="3">
    <source>
        <dbReference type="Proteomes" id="UP000230233"/>
    </source>
</evidence>